<name>A0ABU6MMF3_9BACI</name>
<comment type="caution">
    <text evidence="2">The sequence shown here is derived from an EMBL/GenBank/DDBJ whole genome shotgun (WGS) entry which is preliminary data.</text>
</comment>
<dbReference type="EMBL" id="JARMAB010000041">
    <property type="protein sequence ID" value="MED1205861.1"/>
    <property type="molecule type" value="Genomic_DNA"/>
</dbReference>
<dbReference type="Proteomes" id="UP001341444">
    <property type="component" value="Unassembled WGS sequence"/>
</dbReference>
<feature type="transmembrane region" description="Helical" evidence="1">
    <location>
        <begin position="42"/>
        <end position="59"/>
    </location>
</feature>
<dbReference type="RefSeq" id="WP_066262906.1">
    <property type="nucleotide sequence ID" value="NZ_JARMAB010000041.1"/>
</dbReference>
<feature type="transmembrane region" description="Helical" evidence="1">
    <location>
        <begin position="7"/>
        <end position="36"/>
    </location>
</feature>
<keyword evidence="1" id="KW-1133">Transmembrane helix</keyword>
<keyword evidence="1" id="KW-0472">Membrane</keyword>
<proteinExistence type="predicted"/>
<keyword evidence="1" id="KW-0812">Transmembrane</keyword>
<evidence type="ECO:0000313" key="2">
    <source>
        <dbReference type="EMBL" id="MED1205861.1"/>
    </source>
</evidence>
<evidence type="ECO:0000256" key="1">
    <source>
        <dbReference type="SAM" id="Phobius"/>
    </source>
</evidence>
<evidence type="ECO:0000313" key="3">
    <source>
        <dbReference type="Proteomes" id="UP001341444"/>
    </source>
</evidence>
<keyword evidence="3" id="KW-1185">Reference proteome</keyword>
<reference evidence="2 3" key="1">
    <citation type="submission" date="2023-03" db="EMBL/GenBank/DDBJ databases">
        <title>Bacillus Genome Sequencing.</title>
        <authorList>
            <person name="Dunlap C."/>
        </authorList>
    </citation>
    <scope>NUCLEOTIDE SEQUENCE [LARGE SCALE GENOMIC DNA]</scope>
    <source>
        <strain evidence="2 3">B-23453</strain>
    </source>
</reference>
<protein>
    <submittedName>
        <fullName evidence="2">Uncharacterized protein</fullName>
    </submittedName>
</protein>
<sequence>MGTLLLIVLIGIGIAFAVYSIGIAIVLLPFFLMFMGWFSGEWWIFWVGLITLPFWFWLMKKLGDAKEEREAKAAARKAQKMNKYMK</sequence>
<accession>A0ABU6MMF3</accession>
<organism evidence="2 3">
    <name type="scientific">Heyndrickxia acidicola</name>
    <dbReference type="NCBI Taxonomy" id="209389"/>
    <lineage>
        <taxon>Bacteria</taxon>
        <taxon>Bacillati</taxon>
        <taxon>Bacillota</taxon>
        <taxon>Bacilli</taxon>
        <taxon>Bacillales</taxon>
        <taxon>Bacillaceae</taxon>
        <taxon>Heyndrickxia</taxon>
    </lineage>
</organism>
<gene>
    <name evidence="2" type="ORF">P4T90_22770</name>
</gene>